<gene>
    <name evidence="1" type="ORF">JOC54_000359</name>
</gene>
<proteinExistence type="predicted"/>
<accession>A0ABS2SNN1</accession>
<keyword evidence="2" id="KW-1185">Reference proteome</keyword>
<comment type="caution">
    <text evidence="1">The sequence shown here is derived from an EMBL/GenBank/DDBJ whole genome shotgun (WGS) entry which is preliminary data.</text>
</comment>
<dbReference type="InterPro" id="IPR001920">
    <property type="entry name" value="Asp/Glu_race"/>
</dbReference>
<dbReference type="RefSeq" id="WP_204463970.1">
    <property type="nucleotide sequence ID" value="NZ_JAFBCV010000001.1"/>
</dbReference>
<name>A0ABS2SNN1_9BACI</name>
<organism evidence="1 2">
    <name type="scientific">Shouchella xiaoxiensis</name>
    <dbReference type="NCBI Taxonomy" id="766895"/>
    <lineage>
        <taxon>Bacteria</taxon>
        <taxon>Bacillati</taxon>
        <taxon>Bacillota</taxon>
        <taxon>Bacilli</taxon>
        <taxon>Bacillales</taxon>
        <taxon>Bacillaceae</taxon>
        <taxon>Shouchella</taxon>
    </lineage>
</organism>
<protein>
    <submittedName>
        <fullName evidence="1">Asp/Glu/hydantoin racemase</fullName>
    </submittedName>
</protein>
<evidence type="ECO:0000313" key="2">
    <source>
        <dbReference type="Proteomes" id="UP001179280"/>
    </source>
</evidence>
<dbReference type="EMBL" id="JAFBCV010000001">
    <property type="protein sequence ID" value="MBM7837128.1"/>
    <property type="molecule type" value="Genomic_DNA"/>
</dbReference>
<evidence type="ECO:0000313" key="1">
    <source>
        <dbReference type="EMBL" id="MBM7837128.1"/>
    </source>
</evidence>
<dbReference type="InterPro" id="IPR015942">
    <property type="entry name" value="Asp/Glu/hydantoin_racemase"/>
</dbReference>
<dbReference type="Pfam" id="PF01177">
    <property type="entry name" value="Asp_Glu_race"/>
    <property type="match status" value="1"/>
</dbReference>
<reference evidence="1" key="1">
    <citation type="submission" date="2021-01" db="EMBL/GenBank/DDBJ databases">
        <title>Genomic Encyclopedia of Type Strains, Phase IV (KMG-IV): sequencing the most valuable type-strain genomes for metagenomic binning, comparative biology and taxonomic classification.</title>
        <authorList>
            <person name="Goeker M."/>
        </authorList>
    </citation>
    <scope>NUCLEOTIDE SEQUENCE</scope>
    <source>
        <strain evidence="1">DSM 21943</strain>
    </source>
</reference>
<dbReference type="Proteomes" id="UP001179280">
    <property type="component" value="Unassembled WGS sequence"/>
</dbReference>
<dbReference type="Gene3D" id="3.40.50.1860">
    <property type="match status" value="2"/>
</dbReference>
<sequence length="216" mass="23697">MLGIIRVLTTEDKQLLQEHSVLLNKKQGILSESRCIPDQPYGIFNEATYNVAEEKIVQLAHDWAASQEIDALTISCAADPALDLCRERIGLPIIGAGEAGALEACKLSEAVGVLGLTPEVPKRMRDILGKRLVGQLVPEEVVNTTDLLEEDAIEKAVAAVKQLMEQGAEVILFACTGFSTIHLKESLQEEIHIPIIDLVEAQGRAYQNHLERRNGR</sequence>